<feature type="transmembrane region" description="Helical" evidence="2">
    <location>
        <begin position="70"/>
        <end position="90"/>
    </location>
</feature>
<feature type="region of interest" description="Disordered" evidence="1">
    <location>
        <begin position="156"/>
        <end position="175"/>
    </location>
</feature>
<organism evidence="3 4">
    <name type="scientific">Phyllosticta citrichinensis</name>
    <dbReference type="NCBI Taxonomy" id="1130410"/>
    <lineage>
        <taxon>Eukaryota</taxon>
        <taxon>Fungi</taxon>
        <taxon>Dikarya</taxon>
        <taxon>Ascomycota</taxon>
        <taxon>Pezizomycotina</taxon>
        <taxon>Dothideomycetes</taxon>
        <taxon>Dothideomycetes incertae sedis</taxon>
        <taxon>Botryosphaeriales</taxon>
        <taxon>Phyllostictaceae</taxon>
        <taxon>Phyllosticta</taxon>
    </lineage>
</organism>
<keyword evidence="4" id="KW-1185">Reference proteome</keyword>
<name>A0ABR1XSU5_9PEZI</name>
<comment type="caution">
    <text evidence="3">The sequence shown here is derived from an EMBL/GenBank/DDBJ whole genome shotgun (WGS) entry which is preliminary data.</text>
</comment>
<keyword evidence="2" id="KW-1133">Transmembrane helix</keyword>
<evidence type="ECO:0000256" key="1">
    <source>
        <dbReference type="SAM" id="MobiDB-lite"/>
    </source>
</evidence>
<evidence type="ECO:0008006" key="5">
    <source>
        <dbReference type="Google" id="ProtNLM"/>
    </source>
</evidence>
<accession>A0ABR1XSU5</accession>
<gene>
    <name evidence="3" type="ORF">IWX90DRAFT_210577</name>
</gene>
<sequence>MCRREEKINKAPCVSCMHAGVCPAPHPSTRLHTSLVRRRPLCVATRARASMRFGKQTGERADVTRGVGPWVCLGLGFVFFCFFFSFLFFSLSTEELFSFVWLGWCFGWSTGVQRIWMGKRGGRFAMLAWSLALPSLLRGMKESAWWCCERRRPRRSRNRQDKTGGGGQTTTKSSS</sequence>
<keyword evidence="2" id="KW-0812">Transmembrane</keyword>
<reference evidence="3 4" key="1">
    <citation type="journal article" date="2022" name="G3 (Bethesda)">
        <title>Enemy or ally: a genomic approach to elucidate the lifestyle of Phyllosticta citrichinaensis.</title>
        <authorList>
            <person name="Buijs V.A."/>
            <person name="Groenewald J.Z."/>
            <person name="Haridas S."/>
            <person name="LaButti K.M."/>
            <person name="Lipzen A."/>
            <person name="Martin F.M."/>
            <person name="Barry K."/>
            <person name="Grigoriev I.V."/>
            <person name="Crous P.W."/>
            <person name="Seidl M.F."/>
        </authorList>
    </citation>
    <scope>NUCLEOTIDE SEQUENCE [LARGE SCALE GENOMIC DNA]</scope>
    <source>
        <strain evidence="3 4">CBS 129764</strain>
    </source>
</reference>
<protein>
    <recommendedName>
        <fullName evidence="5">Transmembrane protein</fullName>
    </recommendedName>
</protein>
<evidence type="ECO:0000256" key="2">
    <source>
        <dbReference type="SAM" id="Phobius"/>
    </source>
</evidence>
<keyword evidence="2" id="KW-0472">Membrane</keyword>
<dbReference type="Proteomes" id="UP001456524">
    <property type="component" value="Unassembled WGS sequence"/>
</dbReference>
<evidence type="ECO:0000313" key="3">
    <source>
        <dbReference type="EMBL" id="KAK8166351.1"/>
    </source>
</evidence>
<proteinExistence type="predicted"/>
<evidence type="ECO:0000313" key="4">
    <source>
        <dbReference type="Proteomes" id="UP001456524"/>
    </source>
</evidence>
<dbReference type="EMBL" id="JBBWUH010000005">
    <property type="protein sequence ID" value="KAK8166351.1"/>
    <property type="molecule type" value="Genomic_DNA"/>
</dbReference>
<feature type="transmembrane region" description="Helical" evidence="2">
    <location>
        <begin position="96"/>
        <end position="116"/>
    </location>
</feature>